<sequence length="89" mass="8742">MGAGAELLGAGVEADGDCGSDDDGDTGEGVGADAVGVCLCVGGDVGEVETGEAAQPAASKAAETARIPADLWVLYRDNIFTTVSPQRTA</sequence>
<accession>A0ABT6CS10</accession>
<proteinExistence type="predicted"/>
<comment type="caution">
    <text evidence="1">The sequence shown here is derived from an EMBL/GenBank/DDBJ whole genome shotgun (WGS) entry which is preliminary data.</text>
</comment>
<organism evidence="1 2">
    <name type="scientific">Arthrobacter vasquezii</name>
    <dbReference type="NCBI Taxonomy" id="2977629"/>
    <lineage>
        <taxon>Bacteria</taxon>
        <taxon>Bacillati</taxon>
        <taxon>Actinomycetota</taxon>
        <taxon>Actinomycetes</taxon>
        <taxon>Micrococcales</taxon>
        <taxon>Micrococcaceae</taxon>
        <taxon>Arthrobacter</taxon>
    </lineage>
</organism>
<dbReference type="EMBL" id="JAROKN010000004">
    <property type="protein sequence ID" value="MDF9276843.1"/>
    <property type="molecule type" value="Genomic_DNA"/>
</dbReference>
<protein>
    <submittedName>
        <fullName evidence="1">Uncharacterized protein</fullName>
    </submittedName>
</protein>
<dbReference type="Proteomes" id="UP001220456">
    <property type="component" value="Unassembled WGS sequence"/>
</dbReference>
<reference evidence="1 2" key="1">
    <citation type="journal article" date="2023" name="Int. J. Syst. Evol. Microbiol.">
        <title>Arthrobacter vasquezii sp. nov., isolated from a soil sample from Union Glacier, Antarctica.</title>
        <authorList>
            <person name="Valenzuela-Ibaceta F."/>
            <person name="Carrasco V."/>
            <person name="Lagos-Moraga S."/>
            <person name="Dietz-Vargas C."/>
            <person name="Navarro C.A."/>
            <person name="Perez-Donoso J.M."/>
        </authorList>
    </citation>
    <scope>NUCLEOTIDE SEQUENCE [LARGE SCALE GENOMIC DNA]</scope>
    <source>
        <strain evidence="1 2">EH-1B-1</strain>
    </source>
</reference>
<name>A0ABT6CS10_9MICC</name>
<keyword evidence="2" id="KW-1185">Reference proteome</keyword>
<gene>
    <name evidence="1" type="ORF">P4U43_03455</name>
</gene>
<dbReference type="RefSeq" id="WP_056544625.1">
    <property type="nucleotide sequence ID" value="NZ_JAROKN010000004.1"/>
</dbReference>
<evidence type="ECO:0000313" key="1">
    <source>
        <dbReference type="EMBL" id="MDF9276843.1"/>
    </source>
</evidence>
<evidence type="ECO:0000313" key="2">
    <source>
        <dbReference type="Proteomes" id="UP001220456"/>
    </source>
</evidence>